<dbReference type="AlphaFoldDB" id="A0A834ZB68"/>
<evidence type="ECO:0000256" key="3">
    <source>
        <dbReference type="SAM" id="MobiDB-lite"/>
    </source>
</evidence>
<sequence length="982" mass="106974">MGFLLKEALKCLCGENRWSYAIFWKIACRNPTLLVWEECHYEPASPSALPSISGIGNTELLKEWEGLWNSPATNFSHLGCQVENSICSLLKKMMNNQVHVVGEGIVGRAAFTGNHQWILQENCMGEGHPSEVLAEAHHQFSAGMQTIAVIPVLPHGAVQLGSSLAIMENMGFVNDVKSLFVQLGSVPGALLSESYTKGEPSQKIGVPASLQIPFSADLARNSSSNVMNFTPSNGDFSHQQIPTSQASGLVSQPSLPLITLIQDNMQTNGLTLQTTPSLIPNMTKSHNGLFQPKALSVMTANVPLRGQLETGPMRAQVILSNPDARLNQWASPYNSSSGFSHQSTVGQSGTTYSRVPFMEPQILSDVGLREPFSNSLCASSSISTSLLRNERAIPHSVKDSVIVSLLGGSELPNAGSDHQKQTSILCSRSIPCRSADTNSPYPPLERNALQLSNSSKTGEVFLANHLNHSNSSDMVPGGYHQSHPSTNDKHTQTELAAGKQRIENDLFQALNISSVYPPEHISRHEPVPGFLQNCWVSGQKHNKEGPRTKNVIFEDVHVQPPSRDDLFDILGLDFKSEQLHGSWNDIYIHQPDANTQNLGADVSTCITQQEAVPDFSAVTDGISESGIFSVSGPDNLLDAVVSKVHSAAKPAKQNSDDNVSCRTTLTKLSGTAVPTDSTTYGQVILSDQMQVESHGHPPALAKAGIVGPSSSKSGCSKDNAGECSQINSMYGSQSSLWVEEGQNMKHDNSISTAYSQRPDEIGKSNRKRLRPGESPRPRPKDRQMIQDRVKELREIVPNGAKCSIDALLERTIKHMQFLDSVTKHADKLKQTGESKISSRKGGLLLNENFEGGATWAFEVGSQSMVCPIIVEDLHPPRQMLVEMLCEERGFFLEIADIIRGLGLTILKGVMEARNDKVWARFVVEANRDVTRMEIFLLLVHVLEQTVKSSAASTKGIDNSNMMVHQSFDQASIPASGRSNNFQ</sequence>
<evidence type="ECO:0000313" key="6">
    <source>
        <dbReference type="Proteomes" id="UP000655225"/>
    </source>
</evidence>
<dbReference type="InterPro" id="IPR043561">
    <property type="entry name" value="LHW-like"/>
</dbReference>
<proteinExistence type="predicted"/>
<dbReference type="CDD" id="cd18915">
    <property type="entry name" value="bHLH_AtLHW_like"/>
    <property type="match status" value="1"/>
</dbReference>
<keyword evidence="6" id="KW-1185">Reference proteome</keyword>
<feature type="compositionally biased region" description="Basic and acidic residues" evidence="3">
    <location>
        <begin position="770"/>
        <end position="783"/>
    </location>
</feature>
<dbReference type="Proteomes" id="UP000655225">
    <property type="component" value="Unassembled WGS sequence"/>
</dbReference>
<organism evidence="5 6">
    <name type="scientific">Tetracentron sinense</name>
    <name type="common">Spur-leaf</name>
    <dbReference type="NCBI Taxonomy" id="13715"/>
    <lineage>
        <taxon>Eukaryota</taxon>
        <taxon>Viridiplantae</taxon>
        <taxon>Streptophyta</taxon>
        <taxon>Embryophyta</taxon>
        <taxon>Tracheophyta</taxon>
        <taxon>Spermatophyta</taxon>
        <taxon>Magnoliopsida</taxon>
        <taxon>Trochodendrales</taxon>
        <taxon>Trochodendraceae</taxon>
        <taxon>Tetracentron</taxon>
    </lineage>
</organism>
<evidence type="ECO:0000256" key="1">
    <source>
        <dbReference type="ARBA" id="ARBA00023015"/>
    </source>
</evidence>
<evidence type="ECO:0000313" key="5">
    <source>
        <dbReference type="EMBL" id="KAF8403377.1"/>
    </source>
</evidence>
<reference evidence="5 6" key="1">
    <citation type="submission" date="2020-04" db="EMBL/GenBank/DDBJ databases">
        <title>Plant Genome Project.</title>
        <authorList>
            <person name="Zhang R.-G."/>
        </authorList>
    </citation>
    <scope>NUCLEOTIDE SEQUENCE [LARGE SCALE GENOMIC DNA]</scope>
    <source>
        <strain evidence="5">YNK0</strain>
        <tissue evidence="5">Leaf</tissue>
    </source>
</reference>
<dbReference type="PANTHER" id="PTHR46196">
    <property type="entry name" value="TRANSCRIPTION FACTOR BHLH155-LIKE ISOFORM X1-RELATED"/>
    <property type="match status" value="1"/>
</dbReference>
<dbReference type="Pfam" id="PF23176">
    <property type="entry name" value="bHLH_LHW"/>
    <property type="match status" value="1"/>
</dbReference>
<dbReference type="OMA" id="NKMMMDN"/>
<keyword evidence="2" id="KW-0804">Transcription</keyword>
<dbReference type="PANTHER" id="PTHR46196:SF4">
    <property type="entry name" value="TRANSCRIPTION FACTOR LHW"/>
    <property type="match status" value="1"/>
</dbReference>
<name>A0A834ZB68_TETSI</name>
<dbReference type="InterPro" id="IPR025610">
    <property type="entry name" value="MYC/MYB_N"/>
</dbReference>
<dbReference type="OrthoDB" id="1883654at2759"/>
<feature type="region of interest" description="Disordered" evidence="3">
    <location>
        <begin position="752"/>
        <end position="783"/>
    </location>
</feature>
<dbReference type="GO" id="GO:0003700">
    <property type="term" value="F:DNA-binding transcription factor activity"/>
    <property type="evidence" value="ECO:0007669"/>
    <property type="project" value="InterPro"/>
</dbReference>
<dbReference type="InterPro" id="IPR011598">
    <property type="entry name" value="bHLH_dom"/>
</dbReference>
<keyword evidence="1" id="KW-0805">Transcription regulation</keyword>
<protein>
    <recommendedName>
        <fullName evidence="4">BHLH domain-containing protein</fullName>
    </recommendedName>
</protein>
<dbReference type="EMBL" id="JABCRI010000007">
    <property type="protein sequence ID" value="KAF8403377.1"/>
    <property type="molecule type" value="Genomic_DNA"/>
</dbReference>
<evidence type="ECO:0000256" key="2">
    <source>
        <dbReference type="ARBA" id="ARBA00023163"/>
    </source>
</evidence>
<accession>A0A834ZB68</accession>
<comment type="caution">
    <text evidence="5">The sequence shown here is derived from an EMBL/GenBank/DDBJ whole genome shotgun (WGS) entry which is preliminary data.</text>
</comment>
<feature type="domain" description="BHLH" evidence="4">
    <location>
        <begin position="769"/>
        <end position="818"/>
    </location>
</feature>
<dbReference type="PROSITE" id="PS50888">
    <property type="entry name" value="BHLH"/>
    <property type="match status" value="1"/>
</dbReference>
<dbReference type="GO" id="GO:0046983">
    <property type="term" value="F:protein dimerization activity"/>
    <property type="evidence" value="ECO:0007669"/>
    <property type="project" value="InterPro"/>
</dbReference>
<gene>
    <name evidence="5" type="ORF">HHK36_011479</name>
</gene>
<evidence type="ECO:0000259" key="4">
    <source>
        <dbReference type="PROSITE" id="PS50888"/>
    </source>
</evidence>
<dbReference type="Pfam" id="PF14215">
    <property type="entry name" value="bHLH-MYC_N"/>
    <property type="match status" value="1"/>
</dbReference>